<evidence type="ECO:0000256" key="3">
    <source>
        <dbReference type="ARBA" id="ARBA00022723"/>
    </source>
</evidence>
<evidence type="ECO:0000256" key="5">
    <source>
        <dbReference type="ARBA" id="ARBA00023014"/>
    </source>
</evidence>
<dbReference type="InterPro" id="IPR058240">
    <property type="entry name" value="rSAM_sf"/>
</dbReference>
<feature type="domain" description="Radical SAM core" evidence="7">
    <location>
        <begin position="108"/>
        <end position="323"/>
    </location>
</feature>
<dbReference type="Proteomes" id="UP000324354">
    <property type="component" value="Chromosome"/>
</dbReference>
<evidence type="ECO:0000256" key="2">
    <source>
        <dbReference type="ARBA" id="ARBA00022691"/>
    </source>
</evidence>
<dbReference type="InterPro" id="IPR034457">
    <property type="entry name" value="Organic_radical-activating"/>
</dbReference>
<dbReference type="PIRSF" id="PIRSF004869">
    <property type="entry name" value="PflX_prd"/>
    <property type="match status" value="1"/>
</dbReference>
<dbReference type="EMBL" id="CP023154">
    <property type="protein sequence ID" value="QEK78332.1"/>
    <property type="molecule type" value="Genomic_DNA"/>
</dbReference>
<feature type="binding site" evidence="6">
    <location>
        <position position="129"/>
    </location>
    <ligand>
        <name>[4Fe-4S] cluster</name>
        <dbReference type="ChEBI" id="CHEBI:49883"/>
        <note>4Fe-4S-S-AdoMet</note>
    </ligand>
</feature>
<dbReference type="GeneID" id="41712433"/>
<dbReference type="AlphaFoldDB" id="A0A5C0XNV2"/>
<dbReference type="Pfam" id="PF04055">
    <property type="entry name" value="Radical_SAM"/>
    <property type="match status" value="1"/>
</dbReference>
<dbReference type="InterPro" id="IPR013785">
    <property type="entry name" value="Aldolase_TIM"/>
</dbReference>
<reference evidence="8 9" key="1">
    <citation type="submission" date="2017-08" db="EMBL/GenBank/DDBJ databases">
        <title>Resequencing and Reannotation of the genome of Pyrococcus furiosus type strain DSM3638.</title>
        <authorList>
            <person name="Reichelt R.M."/>
            <person name="Bunk B."/>
        </authorList>
    </citation>
    <scope>NUCLEOTIDE SEQUENCE [LARGE SCALE GENOMIC DNA]</scope>
    <source>
        <strain evidence="8 9">DSM 3638</strain>
    </source>
</reference>
<dbReference type="CDD" id="cd01335">
    <property type="entry name" value="Radical_SAM"/>
    <property type="match status" value="1"/>
</dbReference>
<dbReference type="PROSITE" id="PS51918">
    <property type="entry name" value="RADICAL_SAM"/>
    <property type="match status" value="1"/>
</dbReference>
<keyword evidence="4 6" id="KW-0408">Iron</keyword>
<comment type="cofactor">
    <cofactor evidence="6">
        <name>[4Fe-4S] cluster</name>
        <dbReference type="ChEBI" id="CHEBI:49883"/>
    </cofactor>
    <text evidence="6">Binds 1 [4Fe-4S] cluster. The cluster is coordinated with 3 cysteines and an exchangeable S-adenosyl-L-methionine.</text>
</comment>
<dbReference type="GeneID" id="13302439"/>
<dbReference type="GO" id="GO:0051539">
    <property type="term" value="F:4 iron, 4 sulfur cluster binding"/>
    <property type="evidence" value="ECO:0007669"/>
    <property type="project" value="UniProtKB-KW"/>
</dbReference>
<protein>
    <submittedName>
        <fullName evidence="8">Radical SAM protein</fullName>
    </submittedName>
</protein>
<sequence length="337" mass="38150">MKCKICGYESEEISASIGVCVNCLRRGRTEIALNTHREWRKKLGLPMEVPRGGVKCKLCVNECEVIDKGYCGVIVNDNGKLVPKIGVTYYYDPHPTNCVAEPVCPERTNIGHYNLAVFFHGCNLDCLFCQNIEHKTIKGWEIGIEELVRAVLNPKVTCICYFGGDPAPFSPYAIRVAQEILKKKKIRICWETNGLENPRIMRRIARLSEESGGIVKIDWKAYSPEVYEALTGINGKKAVERIKENIRVVIEEGAMLVVSTLVVPHYIDEREVNGITKFLASISDEIPYVLLAFHPHHLMSDIPTTSWEQMNRLVEVARKNGLKNVFVGNYWLLRVKA</sequence>
<dbReference type="SUPFAM" id="SSF102114">
    <property type="entry name" value="Radical SAM enzymes"/>
    <property type="match status" value="1"/>
</dbReference>
<evidence type="ECO:0000259" key="7">
    <source>
        <dbReference type="PROSITE" id="PS51918"/>
    </source>
</evidence>
<organism evidence="8 9">
    <name type="scientific">Pyrococcus furiosus (strain ATCC 43587 / DSM 3638 / JCM 8422 / Vc1)</name>
    <dbReference type="NCBI Taxonomy" id="186497"/>
    <lineage>
        <taxon>Archaea</taxon>
        <taxon>Methanobacteriati</taxon>
        <taxon>Methanobacteriota</taxon>
        <taxon>Thermococci</taxon>
        <taxon>Thermococcales</taxon>
        <taxon>Thermococcaceae</taxon>
        <taxon>Pyrococcus</taxon>
    </lineage>
</organism>
<dbReference type="Gene3D" id="3.20.20.70">
    <property type="entry name" value="Aldolase class I"/>
    <property type="match status" value="1"/>
</dbReference>
<dbReference type="SFLD" id="SFLDS00029">
    <property type="entry name" value="Radical_SAM"/>
    <property type="match status" value="1"/>
</dbReference>
<dbReference type="InterPro" id="IPR007197">
    <property type="entry name" value="rSAM"/>
</dbReference>
<feature type="binding site" evidence="6">
    <location>
        <position position="126"/>
    </location>
    <ligand>
        <name>[4Fe-4S] cluster</name>
        <dbReference type="ChEBI" id="CHEBI:49883"/>
        <note>4Fe-4S-S-AdoMet</note>
    </ligand>
</feature>
<evidence type="ECO:0000313" key="8">
    <source>
        <dbReference type="EMBL" id="QEK78332.1"/>
    </source>
</evidence>
<dbReference type="GO" id="GO:0003824">
    <property type="term" value="F:catalytic activity"/>
    <property type="evidence" value="ECO:0007669"/>
    <property type="project" value="InterPro"/>
</dbReference>
<feature type="binding site" evidence="6">
    <location>
        <position position="122"/>
    </location>
    <ligand>
        <name>[4Fe-4S] cluster</name>
        <dbReference type="ChEBI" id="CHEBI:49883"/>
        <note>4Fe-4S-S-AdoMet</note>
    </ligand>
</feature>
<dbReference type="PANTHER" id="PTHR30352">
    <property type="entry name" value="PYRUVATE FORMATE-LYASE-ACTIVATING ENZYME"/>
    <property type="match status" value="1"/>
</dbReference>
<dbReference type="GO" id="GO:0046872">
    <property type="term" value="F:metal ion binding"/>
    <property type="evidence" value="ECO:0007669"/>
    <property type="project" value="UniProtKB-KW"/>
</dbReference>
<proteinExistence type="predicted"/>
<evidence type="ECO:0000256" key="6">
    <source>
        <dbReference type="PIRSR" id="PIRSR004869-50"/>
    </source>
</evidence>
<evidence type="ECO:0000313" key="9">
    <source>
        <dbReference type="Proteomes" id="UP000324354"/>
    </source>
</evidence>
<evidence type="ECO:0000256" key="1">
    <source>
        <dbReference type="ARBA" id="ARBA00022485"/>
    </source>
</evidence>
<gene>
    <name evidence="8" type="ORF">PFDSM3638_03150</name>
</gene>
<dbReference type="InterPro" id="IPR016431">
    <property type="entry name" value="Pyrv-formate_lyase-activ_prd"/>
</dbReference>
<keyword evidence="1" id="KW-0004">4Fe-4S</keyword>
<keyword evidence="2 6" id="KW-0949">S-adenosyl-L-methionine</keyword>
<evidence type="ECO:0000256" key="4">
    <source>
        <dbReference type="ARBA" id="ARBA00023004"/>
    </source>
</evidence>
<name>A0A5C0XNV2_PYRFU</name>
<keyword evidence="5 6" id="KW-0411">Iron-sulfur</keyword>
<dbReference type="PANTHER" id="PTHR30352:SF22">
    <property type="entry name" value="PYRUVATE FORMATE-LYASE ACTIVATING ENZYME HOMOLOG"/>
    <property type="match status" value="1"/>
</dbReference>
<accession>A0A5C0XNV2</accession>
<dbReference type="RefSeq" id="WP_011011751.1">
    <property type="nucleotide sequence ID" value="NC_003413.1"/>
</dbReference>
<keyword evidence="3 6" id="KW-0479">Metal-binding</keyword>